<dbReference type="Proteomes" id="UP000004367">
    <property type="component" value="Unassembled WGS sequence"/>
</dbReference>
<dbReference type="AlphaFoldDB" id="H5UQ16"/>
<comment type="caution">
    <text evidence="3">The sequence shown here is derived from an EMBL/GenBank/DDBJ whole genome shotgun (WGS) entry which is preliminary data.</text>
</comment>
<dbReference type="STRING" id="1089455.MOPEL_029_01020"/>
<dbReference type="Pfam" id="PF13472">
    <property type="entry name" value="Lipase_GDSL_2"/>
    <property type="match status" value="1"/>
</dbReference>
<name>H5UQ16_9MICO</name>
<dbReference type="PROSITE" id="PS51318">
    <property type="entry name" value="TAT"/>
    <property type="match status" value="1"/>
</dbReference>
<accession>H5UQ16</accession>
<feature type="compositionally biased region" description="Low complexity" evidence="1">
    <location>
        <begin position="47"/>
        <end position="60"/>
    </location>
</feature>
<organism evidence="3 4">
    <name type="scientific">Mobilicoccus pelagius NBRC 104925</name>
    <dbReference type="NCBI Taxonomy" id="1089455"/>
    <lineage>
        <taxon>Bacteria</taxon>
        <taxon>Bacillati</taxon>
        <taxon>Actinomycetota</taxon>
        <taxon>Actinomycetes</taxon>
        <taxon>Micrococcales</taxon>
        <taxon>Dermatophilaceae</taxon>
        <taxon>Mobilicoccus</taxon>
    </lineage>
</organism>
<feature type="compositionally biased region" description="Pro residues" evidence="1">
    <location>
        <begin position="61"/>
        <end position="70"/>
    </location>
</feature>
<protein>
    <recommendedName>
        <fullName evidence="2">SGNH hydrolase-type esterase domain-containing protein</fullName>
    </recommendedName>
</protein>
<dbReference type="eggNOG" id="ENOG50337BK">
    <property type="taxonomic scope" value="Bacteria"/>
</dbReference>
<evidence type="ECO:0000259" key="2">
    <source>
        <dbReference type="Pfam" id="PF13472"/>
    </source>
</evidence>
<evidence type="ECO:0000313" key="3">
    <source>
        <dbReference type="EMBL" id="GAB47821.1"/>
    </source>
</evidence>
<feature type="region of interest" description="Disordered" evidence="1">
    <location>
        <begin position="47"/>
        <end position="90"/>
    </location>
</feature>
<dbReference type="InterPro" id="IPR036514">
    <property type="entry name" value="SGNH_hydro_sf"/>
</dbReference>
<dbReference type="InterPro" id="IPR006311">
    <property type="entry name" value="TAT_signal"/>
</dbReference>
<reference evidence="3 4" key="1">
    <citation type="submission" date="2012-02" db="EMBL/GenBank/DDBJ databases">
        <title>Whole genome shotgun sequence of Mobilicoccus pelagius NBRC 104925.</title>
        <authorList>
            <person name="Yoshida Y."/>
            <person name="Hosoyama A."/>
            <person name="Tsuchikane K."/>
            <person name="Katsumata H."/>
            <person name="Yamazaki S."/>
            <person name="Fujita N."/>
        </authorList>
    </citation>
    <scope>NUCLEOTIDE SEQUENCE [LARGE SCALE GENOMIC DNA]</scope>
    <source>
        <strain evidence="3 4">NBRC 104925</strain>
    </source>
</reference>
<evidence type="ECO:0000256" key="1">
    <source>
        <dbReference type="SAM" id="MobiDB-lite"/>
    </source>
</evidence>
<evidence type="ECO:0000313" key="4">
    <source>
        <dbReference type="Proteomes" id="UP000004367"/>
    </source>
</evidence>
<keyword evidence="4" id="KW-1185">Reference proteome</keyword>
<feature type="domain" description="SGNH hydrolase-type esterase" evidence="2">
    <location>
        <begin position="111"/>
        <end position="261"/>
    </location>
</feature>
<sequence length="271" mass="28492">MRIERAPWRATFPEDDPRASRRSVLLLGGLGAGAFLAGRVAGDTASAAPPAAAAHRGAGLPHPPAPPPPGTRAQEPFGSGALGNWGRSRHDASDAATDVAAAAGDGVHLLGDSIGARLLPVLRERFSPRPLSHDVWNGRPTAPALDRLADSAAAGRLAPTVLVVCGSNDVFDPWHLEEQIHRARAIVGQRRLVWVTPYVSRPSARSADMRNCAILGLALERAAADGTIELVRWFEFVARVAKDAEDYVEDGVHPTPRGAAALADLILATLG</sequence>
<dbReference type="Gene3D" id="3.40.50.1110">
    <property type="entry name" value="SGNH hydrolase"/>
    <property type="match status" value="1"/>
</dbReference>
<dbReference type="RefSeq" id="WP_009481719.1">
    <property type="nucleotide sequence ID" value="NZ_BAFE01000027.1"/>
</dbReference>
<proteinExistence type="predicted"/>
<dbReference type="SUPFAM" id="SSF52266">
    <property type="entry name" value="SGNH hydrolase"/>
    <property type="match status" value="1"/>
</dbReference>
<dbReference type="InterPro" id="IPR013830">
    <property type="entry name" value="SGNH_hydro"/>
</dbReference>
<gene>
    <name evidence="3" type="ORF">MOPEL_029_01020</name>
</gene>
<dbReference type="EMBL" id="BAFE01000027">
    <property type="protein sequence ID" value="GAB47821.1"/>
    <property type="molecule type" value="Genomic_DNA"/>
</dbReference>
<dbReference type="OrthoDB" id="5149475at2"/>